<evidence type="ECO:0000313" key="1">
    <source>
        <dbReference type="EMBL" id="XPM62076.1"/>
    </source>
</evidence>
<reference evidence="1 2" key="1">
    <citation type="journal article" date="2016" name="Genome Announc.">
        <title>Draft Genome Sequence of the Thermotolerant Cyanobacterium Desertifilum sp. IPPAS B-1220.</title>
        <authorList>
            <person name="Mironov K.S."/>
            <person name="Sinetova M.A."/>
            <person name="Bolatkhan K."/>
            <person name="Zayadan B.K."/>
            <person name="Ustinova V.V."/>
            <person name="Kupriyanova E.V."/>
            <person name="Skrypnik A.N."/>
            <person name="Gogoleva N.E."/>
            <person name="Gogolev Y.V."/>
            <person name="Los D.A."/>
        </authorList>
    </citation>
    <scope>NUCLEOTIDE SEQUENCE [LARGE SCALE GENOMIC DNA]</scope>
    <source>
        <strain evidence="1 2">IPPAS B-1220</strain>
    </source>
</reference>
<dbReference type="Proteomes" id="UP000095472">
    <property type="component" value="Chromosome"/>
</dbReference>
<accession>A0ACD5GNH1</accession>
<name>A0ACD5GNH1_9CYAN</name>
<organism evidence="1 2">
    <name type="scientific">Desertifilum tharense IPPAS B-1220</name>
    <dbReference type="NCBI Taxonomy" id="1781255"/>
    <lineage>
        <taxon>Bacteria</taxon>
        <taxon>Bacillati</taxon>
        <taxon>Cyanobacteriota</taxon>
        <taxon>Cyanophyceae</taxon>
        <taxon>Desertifilales</taxon>
        <taxon>Desertifilaceae</taxon>
        <taxon>Desertifilum</taxon>
    </lineage>
</organism>
<gene>
    <name evidence="1" type="ORF">BH720_019545</name>
</gene>
<proteinExistence type="predicted"/>
<evidence type="ECO:0000313" key="2">
    <source>
        <dbReference type="Proteomes" id="UP000095472"/>
    </source>
</evidence>
<sequence>MQRFLREWYRLLKPIGSCLILPLGWFCHCPGIAIAQITPDGSLNTTVIPNGDRFTILNGTSAGNNLFHSFQQFSVPTGGCHL</sequence>
<dbReference type="EMBL" id="CP182909">
    <property type="protein sequence ID" value="XPM62076.1"/>
    <property type="molecule type" value="Genomic_DNA"/>
</dbReference>
<protein>
    <submittedName>
        <fullName evidence="1">Uncharacterized protein</fullName>
    </submittedName>
</protein>
<keyword evidence="2" id="KW-1185">Reference proteome</keyword>